<evidence type="ECO:0000256" key="1">
    <source>
        <dbReference type="SAM" id="Phobius"/>
    </source>
</evidence>
<evidence type="ECO:0000313" key="3">
    <source>
        <dbReference type="Proteomes" id="UP000751224"/>
    </source>
</evidence>
<gene>
    <name evidence="2" type="ORF">KHX14_06115</name>
</gene>
<dbReference type="Proteomes" id="UP000751224">
    <property type="component" value="Unassembled WGS sequence"/>
</dbReference>
<evidence type="ECO:0000313" key="2">
    <source>
        <dbReference type="EMBL" id="MBS5588379.1"/>
    </source>
</evidence>
<comment type="caution">
    <text evidence="2">The sequence shown here is derived from an EMBL/GenBank/DDBJ whole genome shotgun (WGS) entry which is preliminary data.</text>
</comment>
<feature type="transmembrane region" description="Helical" evidence="1">
    <location>
        <begin position="37"/>
        <end position="57"/>
    </location>
</feature>
<keyword evidence="1" id="KW-0812">Transmembrane</keyword>
<dbReference type="RefSeq" id="WP_303887067.1">
    <property type="nucleotide sequence ID" value="NZ_JAGZCC010000030.1"/>
</dbReference>
<protein>
    <submittedName>
        <fullName evidence="2">Uncharacterized protein</fullName>
    </submittedName>
</protein>
<keyword evidence="1" id="KW-1133">Transmembrane helix</keyword>
<accession>A0A943EKU4</accession>
<name>A0A943EKU4_9FIRM</name>
<sequence>MTFLGVSATIIMTQIIEYAQAVYFPTNSTVFEWEKILLFLLAIGPFIMFLVISEYIYKKVLYLKELKEKRTLKNLSNKLNDFDFDGNKLEIYIDDE</sequence>
<dbReference type="EMBL" id="JAGZCC010000030">
    <property type="protein sequence ID" value="MBS5588379.1"/>
    <property type="molecule type" value="Genomic_DNA"/>
</dbReference>
<organism evidence="2 3">
    <name type="scientific">Thomasclavelia spiroformis</name>
    <dbReference type="NCBI Taxonomy" id="29348"/>
    <lineage>
        <taxon>Bacteria</taxon>
        <taxon>Bacillati</taxon>
        <taxon>Bacillota</taxon>
        <taxon>Erysipelotrichia</taxon>
        <taxon>Erysipelotrichales</taxon>
        <taxon>Coprobacillaceae</taxon>
        <taxon>Thomasclavelia</taxon>
    </lineage>
</organism>
<keyword evidence="1" id="KW-0472">Membrane</keyword>
<dbReference type="AlphaFoldDB" id="A0A943EKU4"/>
<reference evidence="2" key="1">
    <citation type="submission" date="2021-02" db="EMBL/GenBank/DDBJ databases">
        <title>Infant gut strain persistence is associated with maternal origin, phylogeny, and functional potential including surface adhesion and iron acquisition.</title>
        <authorList>
            <person name="Lou Y.C."/>
        </authorList>
    </citation>
    <scope>NUCLEOTIDE SEQUENCE</scope>
    <source>
        <strain evidence="2">L3_108_000G1_dasL3_108_000G1_metabat.metabat.11</strain>
    </source>
</reference>
<proteinExistence type="predicted"/>